<dbReference type="InterPro" id="IPR023128">
    <property type="entry name" value="Prot_N_Gln_amidohydro_ab_roll"/>
</dbReference>
<name>A0A8B8FRG9_9HEMI</name>
<evidence type="ECO:0000256" key="4">
    <source>
        <dbReference type="ARBA" id="ARBA00012718"/>
    </source>
</evidence>
<organism evidence="10 11">
    <name type="scientific">Sipha flava</name>
    <name type="common">yellow sugarcane aphid</name>
    <dbReference type="NCBI Taxonomy" id="143950"/>
    <lineage>
        <taxon>Eukaryota</taxon>
        <taxon>Metazoa</taxon>
        <taxon>Ecdysozoa</taxon>
        <taxon>Arthropoda</taxon>
        <taxon>Hexapoda</taxon>
        <taxon>Insecta</taxon>
        <taxon>Pterygota</taxon>
        <taxon>Neoptera</taxon>
        <taxon>Paraneoptera</taxon>
        <taxon>Hemiptera</taxon>
        <taxon>Sternorrhyncha</taxon>
        <taxon>Aphidomorpha</taxon>
        <taxon>Aphidoidea</taxon>
        <taxon>Aphididae</taxon>
        <taxon>Sipha</taxon>
    </lineage>
</organism>
<evidence type="ECO:0000256" key="5">
    <source>
        <dbReference type="ARBA" id="ARBA00021247"/>
    </source>
</evidence>
<reference evidence="11" key="1">
    <citation type="submission" date="2025-08" db="UniProtKB">
        <authorList>
            <consortium name="RefSeq"/>
        </authorList>
    </citation>
    <scope>IDENTIFICATION</scope>
    <source>
        <tissue evidence="11">Whole body</tissue>
    </source>
</reference>
<dbReference type="GeneID" id="112685425"/>
<dbReference type="InterPro" id="IPR039733">
    <property type="entry name" value="NTAQ1"/>
</dbReference>
<evidence type="ECO:0000259" key="9">
    <source>
        <dbReference type="Pfam" id="PF09764"/>
    </source>
</evidence>
<proteinExistence type="inferred from homology"/>
<dbReference type="PANTHER" id="PTHR13035">
    <property type="entry name" value="PROTEIN N-TERMINAL GLUTAMINE AMIDOHYDROLASE"/>
    <property type="match status" value="1"/>
</dbReference>
<dbReference type="EC" id="3.5.1.122" evidence="4 8"/>
<dbReference type="OrthoDB" id="191192at2759"/>
<evidence type="ECO:0000256" key="2">
    <source>
        <dbReference type="ARBA" id="ARBA00008985"/>
    </source>
</evidence>
<evidence type="ECO:0000313" key="10">
    <source>
        <dbReference type="Proteomes" id="UP000694846"/>
    </source>
</evidence>
<dbReference type="GO" id="GO:0005634">
    <property type="term" value="C:nucleus"/>
    <property type="evidence" value="ECO:0007669"/>
    <property type="project" value="TreeGrafter"/>
</dbReference>
<dbReference type="InterPro" id="IPR037132">
    <property type="entry name" value="N_Gln_amidohydro_ab_roll_sf"/>
</dbReference>
<dbReference type="CTD" id="36743"/>
<dbReference type="PANTHER" id="PTHR13035:SF0">
    <property type="entry name" value="PROTEIN N-TERMINAL GLUTAMINE AMIDOHYDROLASE"/>
    <property type="match status" value="1"/>
</dbReference>
<evidence type="ECO:0000256" key="3">
    <source>
        <dbReference type="ARBA" id="ARBA00011245"/>
    </source>
</evidence>
<evidence type="ECO:0000256" key="6">
    <source>
        <dbReference type="ARBA" id="ARBA00022801"/>
    </source>
</evidence>
<sequence length="198" mass="23393">MSSDTPTTSFIFPKREDCVYTQCYCEENIWHLAKSILESNKSVKDLKCYVVALSNSNKCVHLWKQTMKENDYRDGLIFWDYHVFCVVKHKNQTWVFDMDSKLPFPVSFAQYDKEAVRHDFPDIKRYFKIIDAQTYIDTFSSDRNHMLKGGVWLSPPPTYPPILNKEKQSNLENIISMEDPLDKFGEVLNLENFKAKFY</sequence>
<evidence type="ECO:0000256" key="7">
    <source>
        <dbReference type="ARBA" id="ARBA00048768"/>
    </source>
</evidence>
<evidence type="ECO:0000256" key="1">
    <source>
        <dbReference type="ARBA" id="ARBA00003923"/>
    </source>
</evidence>
<accession>A0A8B8FRG9</accession>
<evidence type="ECO:0000313" key="11">
    <source>
        <dbReference type="RefSeq" id="XP_025413078.1"/>
    </source>
</evidence>
<comment type="subunit">
    <text evidence="3 8">Monomer.</text>
</comment>
<dbReference type="Gene3D" id="3.10.620.10">
    <property type="entry name" value="Protein N-terminal glutamine amidohydrolase, alpha beta roll"/>
    <property type="match status" value="1"/>
</dbReference>
<keyword evidence="10" id="KW-1185">Reference proteome</keyword>
<dbReference type="Pfam" id="PF09764">
    <property type="entry name" value="Nt_Gln_amidase"/>
    <property type="match status" value="1"/>
</dbReference>
<dbReference type="RefSeq" id="XP_025413078.1">
    <property type="nucleotide sequence ID" value="XM_025557293.1"/>
</dbReference>
<dbReference type="AlphaFoldDB" id="A0A8B8FRG9"/>
<feature type="domain" description="Protein N-terminal glutamine amidohydrolase alpha beta roll" evidence="9">
    <location>
        <begin position="20"/>
        <end position="197"/>
    </location>
</feature>
<gene>
    <name evidence="11" type="primary">LOC112685425</name>
</gene>
<keyword evidence="6 8" id="KW-0378">Hydrolase</keyword>
<evidence type="ECO:0000256" key="8">
    <source>
        <dbReference type="RuleBase" id="RU367082"/>
    </source>
</evidence>
<comment type="function">
    <text evidence="1 8">Mediates the side-chain deamidation of N-terminal glutamine residues to glutamate, an important step in N-end rule pathway of protein degradation. Conversion of the resulting N-terminal glutamine to glutamate renders the protein susceptible to arginylation, polyubiquitination and degradation as specified by the N-end rule. Does not act on substrates with internal or C-terminal glutamine and does not act on non-glutamine residues in any position.</text>
</comment>
<dbReference type="Proteomes" id="UP000694846">
    <property type="component" value="Unplaced"/>
</dbReference>
<dbReference type="GO" id="GO:0005829">
    <property type="term" value="C:cytosol"/>
    <property type="evidence" value="ECO:0007669"/>
    <property type="project" value="TreeGrafter"/>
</dbReference>
<comment type="similarity">
    <text evidence="2 8">Belongs to the NTAQ1 family.</text>
</comment>
<dbReference type="GO" id="GO:0070773">
    <property type="term" value="F:protein-N-terminal glutamine amidohydrolase activity"/>
    <property type="evidence" value="ECO:0007669"/>
    <property type="project" value="UniProtKB-UniRule"/>
</dbReference>
<dbReference type="GO" id="GO:0008418">
    <property type="term" value="F:protein-N-terminal asparagine amidohydrolase activity"/>
    <property type="evidence" value="ECO:0007669"/>
    <property type="project" value="UniProtKB-UniRule"/>
</dbReference>
<protein>
    <recommendedName>
        <fullName evidence="5 8">Protein N-terminal glutamine amidohydrolase</fullName>
        <ecNumber evidence="4 8">3.5.1.122</ecNumber>
    </recommendedName>
    <alternativeName>
        <fullName evidence="8">Protein NH2-terminal glutamine deamidase</fullName>
    </alternativeName>
</protein>
<comment type="catalytic activity">
    <reaction evidence="7 8">
        <text>N-terminal L-glutaminyl-[protein] + H2O = N-terminal L-glutamyl-[protein] + NH4(+)</text>
        <dbReference type="Rhea" id="RHEA:50680"/>
        <dbReference type="Rhea" id="RHEA-COMP:12668"/>
        <dbReference type="Rhea" id="RHEA-COMP:12777"/>
        <dbReference type="ChEBI" id="CHEBI:15377"/>
        <dbReference type="ChEBI" id="CHEBI:28938"/>
        <dbReference type="ChEBI" id="CHEBI:64721"/>
        <dbReference type="ChEBI" id="CHEBI:64722"/>
        <dbReference type="EC" id="3.5.1.122"/>
    </reaction>
</comment>